<dbReference type="Pfam" id="PF00155">
    <property type="entry name" value="Aminotran_1_2"/>
    <property type="match status" value="1"/>
</dbReference>
<evidence type="ECO:0000256" key="9">
    <source>
        <dbReference type="ARBA" id="ARBA00023315"/>
    </source>
</evidence>
<dbReference type="GO" id="GO:0008710">
    <property type="term" value="F:8-amino-7-oxononanoate synthase activity"/>
    <property type="evidence" value="ECO:0007669"/>
    <property type="project" value="UniProtKB-EC"/>
</dbReference>
<evidence type="ECO:0000256" key="10">
    <source>
        <dbReference type="ARBA" id="ARBA00032610"/>
    </source>
</evidence>
<evidence type="ECO:0000256" key="5">
    <source>
        <dbReference type="ARBA" id="ARBA00013187"/>
    </source>
</evidence>
<comment type="pathway">
    <text evidence="2">Cofactor biosynthesis; biotin biosynthesis.</text>
</comment>
<dbReference type="EMBL" id="OY726395">
    <property type="protein sequence ID" value="CAJ1583161.1"/>
    <property type="molecule type" value="Genomic_DNA"/>
</dbReference>
<evidence type="ECO:0000256" key="4">
    <source>
        <dbReference type="ARBA" id="ARBA00011738"/>
    </source>
</evidence>
<evidence type="ECO:0000313" key="15">
    <source>
        <dbReference type="EMBL" id="CAJ1583161.1"/>
    </source>
</evidence>
<sequence>MTHTGLSPLAWLADVERERRAAGLRRVLRTRPPVGTELDLASNDYLGLSQHPAVLDGGVAALRTWGAGAGGSRLVTGNTELHEEFESALADFVGAESALVFSSGYTANLGAVVALSGPGTLLVSDAMTHASLVDACRLSRSRVVVTPHQDVAAVEAALAGRVEERAVVLTESVFSTDGALAPLRELRDVCRRHGALLVVDEAHGLGVRGSGGQGLVHELGLAGDPDVVVTTTLSKALGSQGGVVLGAAAVRAHLIDTARPFIFDTGLAPAAVGAALAALRVLIAEPGRAGAVLTHARELARICGSAQHPESAVVSVILGEPEVAVNAAAACLDRGVRVGCFRPPTVPAGTSRLRLTARASLTDDEMASARQVLTEVLAAARA</sequence>
<evidence type="ECO:0000259" key="14">
    <source>
        <dbReference type="Pfam" id="PF00155"/>
    </source>
</evidence>
<organism evidence="15 16">
    <name type="scientific">[Mycobacterium] wendilense</name>
    <dbReference type="NCBI Taxonomy" id="3064284"/>
    <lineage>
        <taxon>Bacteria</taxon>
        <taxon>Bacillati</taxon>
        <taxon>Actinomycetota</taxon>
        <taxon>Actinomycetes</taxon>
        <taxon>Mycobacteriales</taxon>
        <taxon>Mycobacteriaceae</taxon>
        <taxon>Mycolicibacter</taxon>
    </lineage>
</organism>
<dbReference type="InterPro" id="IPR050087">
    <property type="entry name" value="AON_synthase_class-II"/>
</dbReference>
<dbReference type="EC" id="2.3.1.47" evidence="5"/>
<dbReference type="PANTHER" id="PTHR13693">
    <property type="entry name" value="CLASS II AMINOTRANSFERASE/8-AMINO-7-OXONONANOATE SYNTHASE"/>
    <property type="match status" value="1"/>
</dbReference>
<evidence type="ECO:0000256" key="12">
    <source>
        <dbReference type="ARBA" id="ARBA00047715"/>
    </source>
</evidence>
<comment type="subunit">
    <text evidence="4">Homodimer.</text>
</comment>
<dbReference type="RefSeq" id="WP_316509885.1">
    <property type="nucleotide sequence ID" value="NZ_OY726395.1"/>
</dbReference>
<keyword evidence="7" id="KW-0093">Biotin biosynthesis</keyword>
<evidence type="ECO:0000256" key="1">
    <source>
        <dbReference type="ARBA" id="ARBA00001933"/>
    </source>
</evidence>
<evidence type="ECO:0000313" key="16">
    <source>
        <dbReference type="Proteomes" id="UP001190466"/>
    </source>
</evidence>
<evidence type="ECO:0000256" key="2">
    <source>
        <dbReference type="ARBA" id="ARBA00004746"/>
    </source>
</evidence>
<dbReference type="PANTHER" id="PTHR13693:SF100">
    <property type="entry name" value="8-AMINO-7-OXONONANOATE SYNTHASE"/>
    <property type="match status" value="1"/>
</dbReference>
<keyword evidence="6 15" id="KW-0808">Transferase</keyword>
<dbReference type="Proteomes" id="UP001190466">
    <property type="component" value="Chromosome"/>
</dbReference>
<dbReference type="Gene3D" id="3.40.640.10">
    <property type="entry name" value="Type I PLP-dependent aspartate aminotransferase-like (Major domain)"/>
    <property type="match status" value="1"/>
</dbReference>
<reference evidence="15 16" key="1">
    <citation type="submission" date="2023-08" db="EMBL/GenBank/DDBJ databases">
        <authorList>
            <person name="Folkvardsen B D."/>
            <person name="Norman A."/>
        </authorList>
    </citation>
    <scope>NUCLEOTIDE SEQUENCE [LARGE SCALE GENOMIC DNA]</scope>
    <source>
        <strain evidence="15 16">Mu0050</strain>
    </source>
</reference>
<dbReference type="InterPro" id="IPR004839">
    <property type="entry name" value="Aminotransferase_I/II_large"/>
</dbReference>
<feature type="domain" description="Aminotransferase class I/classII large" evidence="14">
    <location>
        <begin position="38"/>
        <end position="371"/>
    </location>
</feature>
<protein>
    <recommendedName>
        <fullName evidence="5">8-amino-7-oxononanoate synthase</fullName>
        <ecNumber evidence="5">2.3.1.47</ecNumber>
    </recommendedName>
    <alternativeName>
        <fullName evidence="10">7-keto-8-amino-pelargonic acid synthase</fullName>
    </alternativeName>
    <alternativeName>
        <fullName evidence="11">8-amino-7-ketopelargonate synthase</fullName>
    </alternativeName>
</protein>
<keyword evidence="16" id="KW-1185">Reference proteome</keyword>
<evidence type="ECO:0000256" key="8">
    <source>
        <dbReference type="ARBA" id="ARBA00022898"/>
    </source>
</evidence>
<evidence type="ECO:0000256" key="3">
    <source>
        <dbReference type="ARBA" id="ARBA00010008"/>
    </source>
</evidence>
<dbReference type="SUPFAM" id="SSF53383">
    <property type="entry name" value="PLP-dependent transferases"/>
    <property type="match status" value="1"/>
</dbReference>
<dbReference type="Gene3D" id="3.90.1150.10">
    <property type="entry name" value="Aspartate Aminotransferase, domain 1"/>
    <property type="match status" value="1"/>
</dbReference>
<dbReference type="InterPro" id="IPR001917">
    <property type="entry name" value="Aminotrans_II_pyridoxalP_BS"/>
</dbReference>
<keyword evidence="9 15" id="KW-0012">Acyltransferase</keyword>
<dbReference type="InterPro" id="IPR015424">
    <property type="entry name" value="PyrdxlP-dep_Trfase"/>
</dbReference>
<evidence type="ECO:0000256" key="6">
    <source>
        <dbReference type="ARBA" id="ARBA00022679"/>
    </source>
</evidence>
<comment type="similarity">
    <text evidence="3">Belongs to the class-II pyridoxal-phosphate-dependent aminotransferase family. BioF subfamily.</text>
</comment>
<evidence type="ECO:0000256" key="11">
    <source>
        <dbReference type="ARBA" id="ARBA00033381"/>
    </source>
</evidence>
<keyword evidence="8 13" id="KW-0663">Pyridoxal phosphate</keyword>
<gene>
    <name evidence="15" type="ORF">MU0050_002466</name>
</gene>
<comment type="catalytic activity">
    <reaction evidence="12">
        <text>6-carboxyhexanoyl-[ACP] + L-alanine + H(+) = (8S)-8-amino-7-oxononanoate + holo-[ACP] + CO2</text>
        <dbReference type="Rhea" id="RHEA:42288"/>
        <dbReference type="Rhea" id="RHEA-COMP:9685"/>
        <dbReference type="Rhea" id="RHEA-COMP:9955"/>
        <dbReference type="ChEBI" id="CHEBI:15378"/>
        <dbReference type="ChEBI" id="CHEBI:16526"/>
        <dbReference type="ChEBI" id="CHEBI:57972"/>
        <dbReference type="ChEBI" id="CHEBI:64479"/>
        <dbReference type="ChEBI" id="CHEBI:78846"/>
        <dbReference type="ChEBI" id="CHEBI:149468"/>
        <dbReference type="EC" id="2.3.1.47"/>
    </reaction>
</comment>
<evidence type="ECO:0000256" key="13">
    <source>
        <dbReference type="RuleBase" id="RU003693"/>
    </source>
</evidence>
<proteinExistence type="inferred from homology"/>
<comment type="cofactor">
    <cofactor evidence="1 13">
        <name>pyridoxal 5'-phosphate</name>
        <dbReference type="ChEBI" id="CHEBI:597326"/>
    </cofactor>
</comment>
<dbReference type="InterPro" id="IPR015421">
    <property type="entry name" value="PyrdxlP-dep_Trfase_major"/>
</dbReference>
<evidence type="ECO:0000256" key="7">
    <source>
        <dbReference type="ARBA" id="ARBA00022756"/>
    </source>
</evidence>
<dbReference type="PROSITE" id="PS00599">
    <property type="entry name" value="AA_TRANSFER_CLASS_2"/>
    <property type="match status" value="1"/>
</dbReference>
<dbReference type="InterPro" id="IPR015422">
    <property type="entry name" value="PyrdxlP-dep_Trfase_small"/>
</dbReference>
<name>A0ABN9P3D0_9MYCO</name>
<accession>A0ABN9P3D0</accession>